<dbReference type="Pfam" id="PF00067">
    <property type="entry name" value="p450"/>
    <property type="match status" value="2"/>
</dbReference>
<dbReference type="Proteomes" id="UP000623467">
    <property type="component" value="Unassembled WGS sequence"/>
</dbReference>
<evidence type="ECO:0000256" key="11">
    <source>
        <dbReference type="ARBA" id="ARBA00023033"/>
    </source>
</evidence>
<dbReference type="EMBL" id="JACAZH010000052">
    <property type="protein sequence ID" value="KAF7333681.1"/>
    <property type="molecule type" value="Genomic_DNA"/>
</dbReference>
<dbReference type="InterPro" id="IPR036396">
    <property type="entry name" value="Cyt_P450_sf"/>
</dbReference>
<evidence type="ECO:0000313" key="14">
    <source>
        <dbReference type="EMBL" id="KAF7333681.1"/>
    </source>
</evidence>
<evidence type="ECO:0000256" key="8">
    <source>
        <dbReference type="ARBA" id="ARBA00022989"/>
    </source>
</evidence>
<keyword evidence="5 13" id="KW-0349">Heme</keyword>
<keyword evidence="15" id="KW-1185">Reference proteome</keyword>
<dbReference type="PRINTS" id="PR00463">
    <property type="entry name" value="EP450I"/>
</dbReference>
<proteinExistence type="inferred from homology"/>
<dbReference type="SUPFAM" id="SSF48264">
    <property type="entry name" value="Cytochrome P450"/>
    <property type="match status" value="1"/>
</dbReference>
<dbReference type="InterPro" id="IPR050121">
    <property type="entry name" value="Cytochrome_P450_monoxygenase"/>
</dbReference>
<reference evidence="14" key="1">
    <citation type="submission" date="2020-05" db="EMBL/GenBank/DDBJ databases">
        <title>Mycena genomes resolve the evolution of fungal bioluminescence.</title>
        <authorList>
            <person name="Tsai I.J."/>
        </authorList>
    </citation>
    <scope>NUCLEOTIDE SEQUENCE</scope>
    <source>
        <strain evidence="14">160909Yilan</strain>
    </source>
</reference>
<comment type="caution">
    <text evidence="14">The sequence shown here is derived from an EMBL/GenBank/DDBJ whole genome shotgun (WGS) entry which is preliminary data.</text>
</comment>
<dbReference type="AlphaFoldDB" id="A0A8H6X3U8"/>
<evidence type="ECO:0000256" key="12">
    <source>
        <dbReference type="ARBA" id="ARBA00023136"/>
    </source>
</evidence>
<dbReference type="PRINTS" id="PR00385">
    <property type="entry name" value="P450"/>
</dbReference>
<keyword evidence="10 13" id="KW-0408">Iron</keyword>
<organism evidence="14 15">
    <name type="scientific">Mycena sanguinolenta</name>
    <dbReference type="NCBI Taxonomy" id="230812"/>
    <lineage>
        <taxon>Eukaryota</taxon>
        <taxon>Fungi</taxon>
        <taxon>Dikarya</taxon>
        <taxon>Basidiomycota</taxon>
        <taxon>Agaricomycotina</taxon>
        <taxon>Agaricomycetes</taxon>
        <taxon>Agaricomycetidae</taxon>
        <taxon>Agaricales</taxon>
        <taxon>Marasmiineae</taxon>
        <taxon>Mycenaceae</taxon>
        <taxon>Mycena</taxon>
    </lineage>
</organism>
<keyword evidence="8" id="KW-1133">Transmembrane helix</keyword>
<dbReference type="GO" id="GO:0020037">
    <property type="term" value="F:heme binding"/>
    <property type="evidence" value="ECO:0007669"/>
    <property type="project" value="InterPro"/>
</dbReference>
<dbReference type="Gene3D" id="1.10.630.10">
    <property type="entry name" value="Cytochrome P450"/>
    <property type="match status" value="1"/>
</dbReference>
<evidence type="ECO:0000256" key="6">
    <source>
        <dbReference type="ARBA" id="ARBA00022692"/>
    </source>
</evidence>
<evidence type="ECO:0000256" key="5">
    <source>
        <dbReference type="ARBA" id="ARBA00022617"/>
    </source>
</evidence>
<keyword evidence="9" id="KW-0560">Oxidoreductase</keyword>
<evidence type="ECO:0000256" key="7">
    <source>
        <dbReference type="ARBA" id="ARBA00022723"/>
    </source>
</evidence>
<dbReference type="GO" id="GO:0004497">
    <property type="term" value="F:monooxygenase activity"/>
    <property type="evidence" value="ECO:0007669"/>
    <property type="project" value="UniProtKB-KW"/>
</dbReference>
<accession>A0A8H6X3U8</accession>
<comment type="subcellular location">
    <subcellularLocation>
        <location evidence="2">Membrane</location>
    </subcellularLocation>
</comment>
<keyword evidence="6" id="KW-0812">Transmembrane</keyword>
<evidence type="ECO:0000256" key="2">
    <source>
        <dbReference type="ARBA" id="ARBA00004370"/>
    </source>
</evidence>
<comment type="cofactor">
    <cofactor evidence="1 13">
        <name>heme</name>
        <dbReference type="ChEBI" id="CHEBI:30413"/>
    </cofactor>
</comment>
<keyword evidence="7 13" id="KW-0479">Metal-binding</keyword>
<evidence type="ECO:0000256" key="10">
    <source>
        <dbReference type="ARBA" id="ARBA00023004"/>
    </source>
</evidence>
<dbReference type="GO" id="GO:0005506">
    <property type="term" value="F:iron ion binding"/>
    <property type="evidence" value="ECO:0007669"/>
    <property type="project" value="InterPro"/>
</dbReference>
<dbReference type="InterPro" id="IPR001128">
    <property type="entry name" value="Cyt_P450"/>
</dbReference>
<comment type="pathway">
    <text evidence="3">Secondary metabolite biosynthesis; terpenoid biosynthesis.</text>
</comment>
<gene>
    <name evidence="14" type="ORF">MSAN_02411200</name>
</gene>
<evidence type="ECO:0000256" key="13">
    <source>
        <dbReference type="PIRSR" id="PIRSR602401-1"/>
    </source>
</evidence>
<keyword evidence="12" id="KW-0472">Membrane</keyword>
<evidence type="ECO:0000256" key="9">
    <source>
        <dbReference type="ARBA" id="ARBA00023002"/>
    </source>
</evidence>
<evidence type="ECO:0000313" key="15">
    <source>
        <dbReference type="Proteomes" id="UP000623467"/>
    </source>
</evidence>
<feature type="binding site" description="axial binding residue" evidence="13">
    <location>
        <position position="472"/>
    </location>
    <ligand>
        <name>heme</name>
        <dbReference type="ChEBI" id="CHEBI:30413"/>
    </ligand>
    <ligandPart>
        <name>Fe</name>
        <dbReference type="ChEBI" id="CHEBI:18248"/>
    </ligandPart>
</feature>
<dbReference type="PANTHER" id="PTHR24305:SF166">
    <property type="entry name" value="CYTOCHROME P450 12A4, MITOCHONDRIAL-RELATED"/>
    <property type="match status" value="1"/>
</dbReference>
<dbReference type="InterPro" id="IPR002401">
    <property type="entry name" value="Cyt_P450_E_grp-I"/>
</dbReference>
<protein>
    <submittedName>
        <fullName evidence="14">Cytochrome P450</fullName>
    </submittedName>
</protein>
<dbReference type="GO" id="GO:0016020">
    <property type="term" value="C:membrane"/>
    <property type="evidence" value="ECO:0007669"/>
    <property type="project" value="UniProtKB-SubCell"/>
</dbReference>
<dbReference type="GO" id="GO:0016705">
    <property type="term" value="F:oxidoreductase activity, acting on paired donors, with incorporation or reduction of molecular oxygen"/>
    <property type="evidence" value="ECO:0007669"/>
    <property type="project" value="InterPro"/>
</dbReference>
<dbReference type="OrthoDB" id="2920212at2759"/>
<keyword evidence="11" id="KW-0503">Monooxygenase</keyword>
<evidence type="ECO:0000256" key="4">
    <source>
        <dbReference type="ARBA" id="ARBA00010617"/>
    </source>
</evidence>
<sequence length="530" mass="58440">MGYKSIFAGVNAILALYLFFRRRSIIRNIPGPPSPSWIYGHMLQLVFSPEYGDHEFFWQKAFGPVYRLKGCFGEDSLMISDPVALQHIINSPHFEHGPLLENVIDMLFGKKSLVSAKGEPHKRLRAAMNTGFSASAVRSYQPVLLRAAQELSERLEDSCAPASAVNVCPLLGNATFNAVVQAGLGCSTQDLGEEFVANNSQIVALSSSQSAPHIFAIGACLPSWIWRTMIYAPVAAFKDIRTAKYLTHHLGAKIVRGKLDSARQGLEINTDVFGILLEQYLGGKTRHALSEEEVAAQFSALVYPGQDPTANTIVFGLLELAKHPEFQEKLRVEIQSNSGASYDTMPLLNAFIKVCGTVRFPTVDHNLSIAQEVLRLYPAAALIQRIAVHDAVIPLSDSIETSTGQLINQIPVRKGQVLTLAVASYQRLERYWGDDAQKFRPSRWLDGTITSHGPALGPYANLLSFLGGPRVCLGWRFAVLEMQVFFSELVSKFSFALSEDDFVRMRFSGALIPVLPNGSEKAAPMWITRI</sequence>
<comment type="similarity">
    <text evidence="4">Belongs to the cytochrome P450 family.</text>
</comment>
<dbReference type="PANTHER" id="PTHR24305">
    <property type="entry name" value="CYTOCHROME P450"/>
    <property type="match status" value="1"/>
</dbReference>
<name>A0A8H6X3U8_9AGAR</name>
<evidence type="ECO:0000256" key="3">
    <source>
        <dbReference type="ARBA" id="ARBA00004721"/>
    </source>
</evidence>
<evidence type="ECO:0000256" key="1">
    <source>
        <dbReference type="ARBA" id="ARBA00001971"/>
    </source>
</evidence>